<keyword evidence="15 19" id="KW-0472">Membrane</keyword>
<evidence type="ECO:0000256" key="8">
    <source>
        <dbReference type="ARBA" id="ARBA00022475"/>
    </source>
</evidence>
<keyword evidence="14" id="KW-0443">Lipid metabolism</keyword>
<keyword evidence="9" id="KW-0444">Lipid biosynthesis</keyword>
<evidence type="ECO:0000256" key="16">
    <source>
        <dbReference type="ARBA" id="ARBA00023209"/>
    </source>
</evidence>
<dbReference type="UniPathway" id="UPA00557">
    <property type="reaction ID" value="UER00614"/>
</dbReference>
<comment type="catalytic activity">
    <reaction evidence="1 18">
        <text>a 1,2-diacyl-sn-glycero-3-phosphate + CTP + H(+) = a CDP-1,2-diacyl-sn-glycerol + diphosphate</text>
        <dbReference type="Rhea" id="RHEA:16229"/>
        <dbReference type="ChEBI" id="CHEBI:15378"/>
        <dbReference type="ChEBI" id="CHEBI:33019"/>
        <dbReference type="ChEBI" id="CHEBI:37563"/>
        <dbReference type="ChEBI" id="CHEBI:58332"/>
        <dbReference type="ChEBI" id="CHEBI:58608"/>
        <dbReference type="EC" id="2.7.7.41"/>
    </reaction>
</comment>
<evidence type="ECO:0000256" key="7">
    <source>
        <dbReference type="ARBA" id="ARBA00019373"/>
    </source>
</evidence>
<dbReference type="PROSITE" id="PS01315">
    <property type="entry name" value="CDS"/>
    <property type="match status" value="1"/>
</dbReference>
<dbReference type="Proteomes" id="UP000264589">
    <property type="component" value="Unassembled WGS sequence"/>
</dbReference>
<keyword evidence="13 19" id="KW-1133">Transmembrane helix</keyword>
<dbReference type="PANTHER" id="PTHR46382">
    <property type="entry name" value="PHOSPHATIDATE CYTIDYLYLTRANSFERASE"/>
    <property type="match status" value="1"/>
</dbReference>
<evidence type="ECO:0000256" key="4">
    <source>
        <dbReference type="ARBA" id="ARBA00005189"/>
    </source>
</evidence>
<keyword evidence="11 18" id="KW-0812">Transmembrane</keyword>
<feature type="transmembrane region" description="Helical" evidence="19">
    <location>
        <begin position="137"/>
        <end position="159"/>
    </location>
</feature>
<dbReference type="InterPro" id="IPR000374">
    <property type="entry name" value="PC_trans"/>
</dbReference>
<feature type="transmembrane region" description="Helical" evidence="19">
    <location>
        <begin position="248"/>
        <end position="267"/>
    </location>
</feature>
<evidence type="ECO:0000256" key="11">
    <source>
        <dbReference type="ARBA" id="ARBA00022692"/>
    </source>
</evidence>
<evidence type="ECO:0000256" key="18">
    <source>
        <dbReference type="RuleBase" id="RU003938"/>
    </source>
</evidence>
<dbReference type="RefSeq" id="WP_116392341.1">
    <property type="nucleotide sequence ID" value="NZ_QUQO01000001.1"/>
</dbReference>
<dbReference type="OrthoDB" id="9799199at2"/>
<dbReference type="EMBL" id="QUQO01000001">
    <property type="protein sequence ID" value="RFB05708.1"/>
    <property type="molecule type" value="Genomic_DNA"/>
</dbReference>
<dbReference type="EC" id="2.7.7.41" evidence="6 18"/>
<feature type="transmembrane region" description="Helical" evidence="19">
    <location>
        <begin position="66"/>
        <end position="89"/>
    </location>
</feature>
<evidence type="ECO:0000256" key="2">
    <source>
        <dbReference type="ARBA" id="ARBA00004651"/>
    </source>
</evidence>
<feature type="transmembrane region" description="Helical" evidence="19">
    <location>
        <begin position="179"/>
        <end position="202"/>
    </location>
</feature>
<dbReference type="GO" id="GO:0005886">
    <property type="term" value="C:plasma membrane"/>
    <property type="evidence" value="ECO:0007669"/>
    <property type="project" value="UniProtKB-SubCell"/>
</dbReference>
<evidence type="ECO:0000256" key="12">
    <source>
        <dbReference type="ARBA" id="ARBA00022695"/>
    </source>
</evidence>
<evidence type="ECO:0000256" key="14">
    <source>
        <dbReference type="ARBA" id="ARBA00023098"/>
    </source>
</evidence>
<reference evidence="20 21" key="1">
    <citation type="submission" date="2018-08" db="EMBL/GenBank/DDBJ databases">
        <title>Parvularcula sp. SM1705, isolated from surface water of the South Sea China.</title>
        <authorList>
            <person name="Sun L."/>
        </authorList>
    </citation>
    <scope>NUCLEOTIDE SEQUENCE [LARGE SCALE GENOMIC DNA]</scope>
    <source>
        <strain evidence="20 21">SM1705</strain>
    </source>
</reference>
<evidence type="ECO:0000256" key="19">
    <source>
        <dbReference type="SAM" id="Phobius"/>
    </source>
</evidence>
<evidence type="ECO:0000256" key="9">
    <source>
        <dbReference type="ARBA" id="ARBA00022516"/>
    </source>
</evidence>
<evidence type="ECO:0000256" key="1">
    <source>
        <dbReference type="ARBA" id="ARBA00001698"/>
    </source>
</evidence>
<comment type="caution">
    <text evidence="20">The sequence shown here is derived from an EMBL/GenBank/DDBJ whole genome shotgun (WGS) entry which is preliminary data.</text>
</comment>
<dbReference type="GO" id="GO:0016024">
    <property type="term" value="P:CDP-diacylglycerol biosynthetic process"/>
    <property type="evidence" value="ECO:0007669"/>
    <property type="project" value="UniProtKB-UniPathway"/>
</dbReference>
<organism evidence="20 21">
    <name type="scientific">Parvularcula marina</name>
    <dbReference type="NCBI Taxonomy" id="2292771"/>
    <lineage>
        <taxon>Bacteria</taxon>
        <taxon>Pseudomonadati</taxon>
        <taxon>Pseudomonadota</taxon>
        <taxon>Alphaproteobacteria</taxon>
        <taxon>Parvularculales</taxon>
        <taxon>Parvularculaceae</taxon>
        <taxon>Parvularcula</taxon>
    </lineage>
</organism>
<dbReference type="AlphaFoldDB" id="A0A371RJS7"/>
<feature type="transmembrane region" description="Helical" evidence="19">
    <location>
        <begin position="37"/>
        <end position="54"/>
    </location>
</feature>
<comment type="pathway">
    <text evidence="4">Lipid metabolism.</text>
</comment>
<comment type="pathway">
    <text evidence="3 18">Phospholipid metabolism; CDP-diacylglycerol biosynthesis; CDP-diacylglycerol from sn-glycerol 3-phosphate: step 3/3.</text>
</comment>
<evidence type="ECO:0000256" key="6">
    <source>
        <dbReference type="ARBA" id="ARBA00012487"/>
    </source>
</evidence>
<protein>
    <recommendedName>
        <fullName evidence="7 18">Phosphatidate cytidylyltransferase</fullName>
        <ecNumber evidence="6 18">2.7.7.41</ecNumber>
    </recommendedName>
</protein>
<dbReference type="Pfam" id="PF01148">
    <property type="entry name" value="CTP_transf_1"/>
    <property type="match status" value="1"/>
</dbReference>
<comment type="subcellular location">
    <subcellularLocation>
        <location evidence="2">Cell membrane</location>
        <topology evidence="2">Multi-pass membrane protein</topology>
    </subcellularLocation>
</comment>
<keyword evidence="8" id="KW-1003">Cell membrane</keyword>
<evidence type="ECO:0000313" key="20">
    <source>
        <dbReference type="EMBL" id="RFB05708.1"/>
    </source>
</evidence>
<gene>
    <name evidence="20" type="ORF">DX908_10780</name>
</gene>
<proteinExistence type="inferred from homology"/>
<evidence type="ECO:0000256" key="17">
    <source>
        <dbReference type="ARBA" id="ARBA00023264"/>
    </source>
</evidence>
<evidence type="ECO:0000256" key="15">
    <source>
        <dbReference type="ARBA" id="ARBA00023136"/>
    </source>
</evidence>
<keyword evidence="12 18" id="KW-0548">Nucleotidyltransferase</keyword>
<sequence length="273" mass="28299">MSEDKSASKMRGLLTRALTAAVLIPIAVGVVVCGGRAYSALIAFMVIILIFEWARIVDRAEFSRGFYTLSFTAIAAVFFAAGGQYWLAIGLALGGGGLATILELRKKPAVSWPLVGAVYLVLPAIAVLFIRHIPETGLGLTLVLFGVVWATDSGAYLFGTFIGGPKLWEKLSPGKTWSGAIGGLFCGAAAAMVIGLMSGLLLTPQRLMLTGFALALATIAGDLLESALKRAYGVKDTGGAFPGHGGVLDRLDGFILAATALALLLVARGQGIA</sequence>
<feature type="transmembrane region" description="Helical" evidence="19">
    <location>
        <begin position="209"/>
        <end position="228"/>
    </location>
</feature>
<name>A0A371RJS7_9PROT</name>
<evidence type="ECO:0000256" key="13">
    <source>
        <dbReference type="ARBA" id="ARBA00022989"/>
    </source>
</evidence>
<evidence type="ECO:0000256" key="10">
    <source>
        <dbReference type="ARBA" id="ARBA00022679"/>
    </source>
</evidence>
<keyword evidence="10 18" id="KW-0808">Transferase</keyword>
<feature type="transmembrane region" description="Helical" evidence="19">
    <location>
        <begin position="12"/>
        <end position="31"/>
    </location>
</feature>
<feature type="transmembrane region" description="Helical" evidence="19">
    <location>
        <begin position="109"/>
        <end position="130"/>
    </location>
</feature>
<evidence type="ECO:0000313" key="21">
    <source>
        <dbReference type="Proteomes" id="UP000264589"/>
    </source>
</evidence>
<dbReference type="PANTHER" id="PTHR46382:SF1">
    <property type="entry name" value="PHOSPHATIDATE CYTIDYLYLTRANSFERASE"/>
    <property type="match status" value="1"/>
</dbReference>
<accession>A0A371RJS7</accession>
<evidence type="ECO:0000256" key="5">
    <source>
        <dbReference type="ARBA" id="ARBA00010185"/>
    </source>
</evidence>
<evidence type="ECO:0000256" key="3">
    <source>
        <dbReference type="ARBA" id="ARBA00005119"/>
    </source>
</evidence>
<dbReference type="InParanoid" id="A0A371RJS7"/>
<dbReference type="FunCoup" id="A0A371RJS7">
    <property type="interactions" value="419"/>
</dbReference>
<dbReference type="GO" id="GO:0004605">
    <property type="term" value="F:phosphatidate cytidylyltransferase activity"/>
    <property type="evidence" value="ECO:0007669"/>
    <property type="project" value="UniProtKB-EC"/>
</dbReference>
<keyword evidence="17" id="KW-1208">Phospholipid metabolism</keyword>
<keyword evidence="21" id="KW-1185">Reference proteome</keyword>
<comment type="similarity">
    <text evidence="5 18">Belongs to the CDS family.</text>
</comment>
<keyword evidence="16" id="KW-0594">Phospholipid biosynthesis</keyword>